<proteinExistence type="predicted"/>
<evidence type="ECO:0000256" key="2">
    <source>
        <dbReference type="ARBA" id="ARBA00023125"/>
    </source>
</evidence>
<evidence type="ECO:0000256" key="4">
    <source>
        <dbReference type="PROSITE-ProRule" id="PRU00335"/>
    </source>
</evidence>
<dbReference type="RefSeq" id="WP_166856936.1">
    <property type="nucleotide sequence ID" value="NZ_CP063989.1"/>
</dbReference>
<dbReference type="GO" id="GO:0000976">
    <property type="term" value="F:transcription cis-regulatory region binding"/>
    <property type="evidence" value="ECO:0007669"/>
    <property type="project" value="TreeGrafter"/>
</dbReference>
<organism evidence="6 7">
    <name type="scientific">Actinomyces respiraculi</name>
    <dbReference type="NCBI Taxonomy" id="2744574"/>
    <lineage>
        <taxon>Bacteria</taxon>
        <taxon>Bacillati</taxon>
        <taxon>Actinomycetota</taxon>
        <taxon>Actinomycetes</taxon>
        <taxon>Actinomycetales</taxon>
        <taxon>Actinomycetaceae</taxon>
        <taxon>Actinomyces</taxon>
    </lineage>
</organism>
<dbReference type="SUPFAM" id="SSF46689">
    <property type="entry name" value="Homeodomain-like"/>
    <property type="match status" value="1"/>
</dbReference>
<evidence type="ECO:0000259" key="5">
    <source>
        <dbReference type="PROSITE" id="PS50977"/>
    </source>
</evidence>
<dbReference type="KEGG" id="arep:ID810_00590"/>
<keyword evidence="2 4" id="KW-0238">DNA-binding</keyword>
<dbReference type="PRINTS" id="PR00455">
    <property type="entry name" value="HTHTETR"/>
</dbReference>
<feature type="domain" description="HTH tetR-type" evidence="5">
    <location>
        <begin position="6"/>
        <end position="65"/>
    </location>
</feature>
<evidence type="ECO:0000256" key="1">
    <source>
        <dbReference type="ARBA" id="ARBA00023015"/>
    </source>
</evidence>
<dbReference type="InterPro" id="IPR001647">
    <property type="entry name" value="HTH_TetR"/>
</dbReference>
<gene>
    <name evidence="6" type="ORF">ID810_00590</name>
</gene>
<evidence type="ECO:0000313" key="6">
    <source>
        <dbReference type="EMBL" id="QPL05533.1"/>
    </source>
</evidence>
<reference evidence="6 7" key="1">
    <citation type="submission" date="2020-11" db="EMBL/GenBank/DDBJ databases">
        <title>Actinomyces sp. ZJ750.</title>
        <authorList>
            <person name="Zhou J."/>
        </authorList>
    </citation>
    <scope>NUCLEOTIDE SEQUENCE [LARGE SCALE GENOMIC DNA]</scope>
    <source>
        <strain evidence="6 7">ZJ750</strain>
    </source>
</reference>
<dbReference type="Proteomes" id="UP000594637">
    <property type="component" value="Chromosome"/>
</dbReference>
<dbReference type="InterPro" id="IPR036271">
    <property type="entry name" value="Tet_transcr_reg_TetR-rel_C_sf"/>
</dbReference>
<dbReference type="InterPro" id="IPR049445">
    <property type="entry name" value="TetR_SbtR-like_C"/>
</dbReference>
<keyword evidence="1" id="KW-0805">Transcription regulation</keyword>
<dbReference type="SUPFAM" id="SSF48498">
    <property type="entry name" value="Tetracyclin repressor-like, C-terminal domain"/>
    <property type="match status" value="1"/>
</dbReference>
<feature type="DNA-binding region" description="H-T-H motif" evidence="4">
    <location>
        <begin position="28"/>
        <end position="47"/>
    </location>
</feature>
<name>A0A7T0LLG9_9ACTO</name>
<dbReference type="InterPro" id="IPR050109">
    <property type="entry name" value="HTH-type_TetR-like_transc_reg"/>
</dbReference>
<dbReference type="Gene3D" id="1.10.357.10">
    <property type="entry name" value="Tetracycline Repressor, domain 2"/>
    <property type="match status" value="1"/>
</dbReference>
<dbReference type="GO" id="GO:0003700">
    <property type="term" value="F:DNA-binding transcription factor activity"/>
    <property type="evidence" value="ECO:0007669"/>
    <property type="project" value="TreeGrafter"/>
</dbReference>
<dbReference type="AlphaFoldDB" id="A0A7T0LLG9"/>
<keyword evidence="7" id="KW-1185">Reference proteome</keyword>
<protein>
    <submittedName>
        <fullName evidence="6">TetR/AcrR family transcriptional regulator</fullName>
    </submittedName>
</protein>
<evidence type="ECO:0000256" key="3">
    <source>
        <dbReference type="ARBA" id="ARBA00023163"/>
    </source>
</evidence>
<dbReference type="PROSITE" id="PS50977">
    <property type="entry name" value="HTH_TETR_2"/>
    <property type="match status" value="1"/>
</dbReference>
<accession>A0A7T0LLG9</accession>
<dbReference type="Pfam" id="PF21597">
    <property type="entry name" value="TetR_C_43"/>
    <property type="match status" value="1"/>
</dbReference>
<dbReference type="PANTHER" id="PTHR30055:SF234">
    <property type="entry name" value="HTH-TYPE TRANSCRIPTIONAL REGULATOR BETI"/>
    <property type="match status" value="1"/>
</dbReference>
<dbReference type="Pfam" id="PF00440">
    <property type="entry name" value="TetR_N"/>
    <property type="match status" value="1"/>
</dbReference>
<sequence>MRADAAVNREAIIGAAIELLADVGLSVSTRQVAAAAGVGIGTLYRHFPTRTDLLHGVGTCLRERVDALAARFDERATEDIEAAWLAFGHEFVGLRLGRLIAQAAAFPDFFLDDAAVVERRAEAAGAIAARLDVAKRAGLVREDVDAFHFVLGASQISRPLGAAVDGLVPGWNEWLVDVYLRGLRP</sequence>
<dbReference type="PANTHER" id="PTHR30055">
    <property type="entry name" value="HTH-TYPE TRANSCRIPTIONAL REGULATOR RUTR"/>
    <property type="match status" value="1"/>
</dbReference>
<keyword evidence="3" id="KW-0804">Transcription</keyword>
<dbReference type="InterPro" id="IPR009057">
    <property type="entry name" value="Homeodomain-like_sf"/>
</dbReference>
<dbReference type="EMBL" id="CP063989">
    <property type="protein sequence ID" value="QPL05533.1"/>
    <property type="molecule type" value="Genomic_DNA"/>
</dbReference>
<evidence type="ECO:0000313" key="7">
    <source>
        <dbReference type="Proteomes" id="UP000594637"/>
    </source>
</evidence>